<dbReference type="SUPFAM" id="SSF53850">
    <property type="entry name" value="Periplasmic binding protein-like II"/>
    <property type="match status" value="1"/>
</dbReference>
<evidence type="ECO:0000256" key="4">
    <source>
        <dbReference type="SAM" id="SignalP"/>
    </source>
</evidence>
<comment type="caution">
    <text evidence="5">The sequence shown here is derived from an EMBL/GenBank/DDBJ whole genome shotgun (WGS) entry which is preliminary data.</text>
</comment>
<proteinExistence type="inferred from homology"/>
<dbReference type="OrthoDB" id="3471445at2759"/>
<gene>
    <name evidence="5" type="ORF">EWM64_g10324</name>
</gene>
<evidence type="ECO:0000256" key="3">
    <source>
        <dbReference type="ARBA" id="ARBA00022729"/>
    </source>
</evidence>
<dbReference type="EMBL" id="SFCI01002629">
    <property type="protein sequence ID" value="TFY73688.1"/>
    <property type="molecule type" value="Genomic_DNA"/>
</dbReference>
<dbReference type="Gene3D" id="3.40.190.10">
    <property type="entry name" value="Periplasmic binding protein-like II"/>
    <property type="match status" value="2"/>
</dbReference>
<dbReference type="GO" id="GO:0042597">
    <property type="term" value="C:periplasmic space"/>
    <property type="evidence" value="ECO:0007669"/>
    <property type="project" value="UniProtKB-SubCell"/>
</dbReference>
<evidence type="ECO:0000313" key="6">
    <source>
        <dbReference type="Proteomes" id="UP000298061"/>
    </source>
</evidence>
<evidence type="ECO:0000256" key="2">
    <source>
        <dbReference type="ARBA" id="ARBA00010742"/>
    </source>
</evidence>
<name>A0A4Y9ZJ49_9AGAM</name>
<comment type="subcellular location">
    <subcellularLocation>
        <location evidence="1">Periplasm</location>
    </subcellularLocation>
</comment>
<evidence type="ECO:0000256" key="1">
    <source>
        <dbReference type="ARBA" id="ARBA00004418"/>
    </source>
</evidence>
<keyword evidence="3 4" id="KW-0732">Signal</keyword>
<sequence length="363" mass="37727">MLSGSQLFSIVCVVSALFYHGAFAQTLDPFTLGAFTETATFSVANQLGFFLDQDLNVTFFVVPNSTFAYSTLLDGGFDLVIGTADNPVNLRFNSNDSLSIVGQLDLGPDIVISGIPNIASILDLKGKALMVDSPVSGYAFILRDVLSLHGLQFGTDYTFQVIGSIPSRFEALNNGSLPDGTPVFATILTYPFTVQAAALSPPLPILARISDFIAPFFSSSLAIRTASTNSSASTPLVRTVAALLAANRFLADPTNQACATAAIAAELGVPPAQAAAEYASATDPVSGEVSQTDFEVGRQALLNVISVRMLSAGFSGAGPSFDFADAIVPGDGALIDYRVRDAALGILKTKSSADGCPLISGIA</sequence>
<protein>
    <recommendedName>
        <fullName evidence="7">SsuA/THI5-like domain-containing protein</fullName>
    </recommendedName>
</protein>
<feature type="signal peptide" evidence="4">
    <location>
        <begin position="1"/>
        <end position="24"/>
    </location>
</feature>
<comment type="similarity">
    <text evidence="2">Belongs to the bacterial solute-binding protein SsuA/TauA family.</text>
</comment>
<feature type="chain" id="PRO_5021446888" description="SsuA/THI5-like domain-containing protein" evidence="4">
    <location>
        <begin position="25"/>
        <end position="363"/>
    </location>
</feature>
<evidence type="ECO:0000313" key="5">
    <source>
        <dbReference type="EMBL" id="TFY73688.1"/>
    </source>
</evidence>
<dbReference type="PANTHER" id="PTHR30024">
    <property type="entry name" value="ALIPHATIC SULFONATES-BINDING PROTEIN-RELATED"/>
    <property type="match status" value="1"/>
</dbReference>
<dbReference type="Proteomes" id="UP000298061">
    <property type="component" value="Unassembled WGS sequence"/>
</dbReference>
<dbReference type="PANTHER" id="PTHR30024:SF47">
    <property type="entry name" value="TAURINE-BINDING PERIPLASMIC PROTEIN"/>
    <property type="match status" value="1"/>
</dbReference>
<dbReference type="STRING" id="135208.A0A4Y9ZJ49"/>
<keyword evidence="6" id="KW-1185">Reference proteome</keyword>
<evidence type="ECO:0008006" key="7">
    <source>
        <dbReference type="Google" id="ProtNLM"/>
    </source>
</evidence>
<accession>A0A4Y9ZJ49</accession>
<dbReference type="AlphaFoldDB" id="A0A4Y9ZJ49"/>
<organism evidence="5 6">
    <name type="scientific">Hericium alpestre</name>
    <dbReference type="NCBI Taxonomy" id="135208"/>
    <lineage>
        <taxon>Eukaryota</taxon>
        <taxon>Fungi</taxon>
        <taxon>Dikarya</taxon>
        <taxon>Basidiomycota</taxon>
        <taxon>Agaricomycotina</taxon>
        <taxon>Agaricomycetes</taxon>
        <taxon>Russulales</taxon>
        <taxon>Hericiaceae</taxon>
        <taxon>Hericium</taxon>
    </lineage>
</organism>
<reference evidence="5 6" key="1">
    <citation type="submission" date="2019-02" db="EMBL/GenBank/DDBJ databases">
        <title>Genome sequencing of the rare red list fungi Hericium alpestre (H. flagellum).</title>
        <authorList>
            <person name="Buettner E."/>
            <person name="Kellner H."/>
        </authorList>
    </citation>
    <scope>NUCLEOTIDE SEQUENCE [LARGE SCALE GENOMIC DNA]</scope>
    <source>
        <strain evidence="5 6">DSM 108284</strain>
    </source>
</reference>